<feature type="signal peptide" evidence="14">
    <location>
        <begin position="1"/>
        <end position="18"/>
    </location>
</feature>
<evidence type="ECO:0000256" key="5">
    <source>
        <dbReference type="ARBA" id="ARBA00022459"/>
    </source>
</evidence>
<sequence>MLTHRSWLSALLPTLIAALILTADASMAPARTDAIEIYPDTLVDMLLRAPVHEPQVFEVAQKRIRDMESSPACQQLATSTLIDSCQSLDLMAGSNSHSTSQNPMDVIKREYSARLAVCELQGIKDGVPKECRPFVPSADACGNTGGFFGRYSKSSKGEKRRLCYPNFTQQELKTCANALFNHPQRWTSFSNARSNAIIICQASRAAVENDEYLRKLRDATEAQSGAAEALVHVVSEVQAALGQQKAFAESVERFQSDIITKNEAALAQSDHLVGSIFSKVESSAQSMLFGFQRYFDGLKNEANALDSVQNLKGAGAQVHQVQNGLAHLDTSLAQHQGQVEAVQYALQHILDATIRDLADRVVGIEDTLKSQLVLSQQALEDQRAFQQIQAHIMDNHTAISDSLRNQRLAIEENSQRIKDMPFAGIGSIIATYLGLSLAFIVMLNKAATLLRF</sequence>
<evidence type="ECO:0000256" key="4">
    <source>
        <dbReference type="ARBA" id="ARBA00010473"/>
    </source>
</evidence>
<keyword evidence="16" id="KW-1185">Reference proteome</keyword>
<feature type="chain" id="PRO_5045830573" evidence="14">
    <location>
        <begin position="19"/>
        <end position="452"/>
    </location>
</feature>
<evidence type="ECO:0000256" key="8">
    <source>
        <dbReference type="ARBA" id="ARBA00022824"/>
    </source>
</evidence>
<keyword evidence="5" id="KW-0415">Karyogamy</keyword>
<keyword evidence="8" id="KW-0256">Endoplasmic reticulum</keyword>
<name>A0ABR1YN02_9PEZI</name>
<comment type="subcellular location">
    <subcellularLocation>
        <location evidence="3">Endoplasmic reticulum membrane</location>
    </subcellularLocation>
    <subcellularLocation>
        <location evidence="2">Nucleus membrane</location>
    </subcellularLocation>
</comment>
<dbReference type="InterPro" id="IPR007292">
    <property type="entry name" value="Nuclear_fusion_Kar5"/>
</dbReference>
<evidence type="ECO:0000256" key="2">
    <source>
        <dbReference type="ARBA" id="ARBA00004126"/>
    </source>
</evidence>
<evidence type="ECO:0000256" key="13">
    <source>
        <dbReference type="SAM" id="Phobius"/>
    </source>
</evidence>
<evidence type="ECO:0000256" key="6">
    <source>
        <dbReference type="ARBA" id="ARBA00022692"/>
    </source>
</evidence>
<dbReference type="PANTHER" id="PTHR28012:SF1">
    <property type="entry name" value="NUCLEAR FUSION PROTEIN KAR5"/>
    <property type="match status" value="1"/>
</dbReference>
<evidence type="ECO:0000256" key="7">
    <source>
        <dbReference type="ARBA" id="ARBA00022729"/>
    </source>
</evidence>
<evidence type="ECO:0000256" key="1">
    <source>
        <dbReference type="ARBA" id="ARBA00003389"/>
    </source>
</evidence>
<evidence type="ECO:0000313" key="15">
    <source>
        <dbReference type="EMBL" id="KAK8233882.1"/>
    </source>
</evidence>
<keyword evidence="9 13" id="KW-1133">Transmembrane helix</keyword>
<keyword evidence="7 14" id="KW-0732">Signal</keyword>
<reference evidence="15 16" key="1">
    <citation type="submission" date="2024-04" db="EMBL/GenBank/DDBJ databases">
        <title>Phyllosticta paracitricarpa is synonymous to the EU quarantine fungus P. citricarpa based on phylogenomic analyses.</title>
        <authorList>
            <consortium name="Lawrence Berkeley National Laboratory"/>
            <person name="Van Ingen-Buijs V.A."/>
            <person name="Van Westerhoven A.C."/>
            <person name="Haridas S."/>
            <person name="Skiadas P."/>
            <person name="Martin F."/>
            <person name="Groenewald J.Z."/>
            <person name="Crous P.W."/>
            <person name="Seidl M.F."/>
        </authorList>
    </citation>
    <scope>NUCLEOTIDE SEQUENCE [LARGE SCALE GENOMIC DNA]</scope>
    <source>
        <strain evidence="15 16">CBS 123374</strain>
    </source>
</reference>
<dbReference type="EMBL" id="JBBWRZ010000006">
    <property type="protein sequence ID" value="KAK8233882.1"/>
    <property type="molecule type" value="Genomic_DNA"/>
</dbReference>
<keyword evidence="12" id="KW-0539">Nucleus</keyword>
<proteinExistence type="inferred from homology"/>
<evidence type="ECO:0000256" key="9">
    <source>
        <dbReference type="ARBA" id="ARBA00022989"/>
    </source>
</evidence>
<organism evidence="15 16">
    <name type="scientific">Phyllosticta capitalensis</name>
    <dbReference type="NCBI Taxonomy" id="121624"/>
    <lineage>
        <taxon>Eukaryota</taxon>
        <taxon>Fungi</taxon>
        <taxon>Dikarya</taxon>
        <taxon>Ascomycota</taxon>
        <taxon>Pezizomycotina</taxon>
        <taxon>Dothideomycetes</taxon>
        <taxon>Dothideomycetes incertae sedis</taxon>
        <taxon>Botryosphaeriales</taxon>
        <taxon>Phyllostictaceae</taxon>
        <taxon>Phyllosticta</taxon>
    </lineage>
</organism>
<dbReference type="PANTHER" id="PTHR28012">
    <property type="entry name" value="NUCLEAR FUSION PROTEIN KAR5"/>
    <property type="match status" value="1"/>
</dbReference>
<evidence type="ECO:0000313" key="16">
    <source>
        <dbReference type="Proteomes" id="UP001492380"/>
    </source>
</evidence>
<comment type="function">
    <text evidence="1">Required for nuclear membrane fusion during karyogamy.</text>
</comment>
<evidence type="ECO:0000256" key="3">
    <source>
        <dbReference type="ARBA" id="ARBA00004586"/>
    </source>
</evidence>
<accession>A0ABR1YN02</accession>
<gene>
    <name evidence="15" type="ORF">HDK90DRAFT_466891</name>
</gene>
<dbReference type="Proteomes" id="UP001492380">
    <property type="component" value="Unassembled WGS sequence"/>
</dbReference>
<evidence type="ECO:0000256" key="12">
    <source>
        <dbReference type="ARBA" id="ARBA00023242"/>
    </source>
</evidence>
<evidence type="ECO:0000256" key="11">
    <source>
        <dbReference type="ARBA" id="ARBA00023180"/>
    </source>
</evidence>
<feature type="transmembrane region" description="Helical" evidence="13">
    <location>
        <begin position="422"/>
        <end position="443"/>
    </location>
</feature>
<evidence type="ECO:0000256" key="14">
    <source>
        <dbReference type="SAM" id="SignalP"/>
    </source>
</evidence>
<keyword evidence="11" id="KW-0325">Glycoprotein</keyword>
<evidence type="ECO:0000256" key="10">
    <source>
        <dbReference type="ARBA" id="ARBA00023136"/>
    </source>
</evidence>
<keyword evidence="10 13" id="KW-0472">Membrane</keyword>
<comment type="caution">
    <text evidence="15">The sequence shown here is derived from an EMBL/GenBank/DDBJ whole genome shotgun (WGS) entry which is preliminary data.</text>
</comment>
<protein>
    <submittedName>
        <fullName evidence="15">Uncharacterized protein</fullName>
    </submittedName>
</protein>
<keyword evidence="6 13" id="KW-0812">Transmembrane</keyword>
<comment type="similarity">
    <text evidence="4">Belongs to the KAR5 family.</text>
</comment>